<feature type="compositionally biased region" description="Basic residues" evidence="8">
    <location>
        <begin position="219"/>
        <end position="228"/>
    </location>
</feature>
<dbReference type="PANTHER" id="PTHR31542">
    <property type="entry name" value="39A RIBOSOMAL PROTEIN L50, MITOCHONDRIAL"/>
    <property type="match status" value="1"/>
</dbReference>
<protein>
    <recommendedName>
        <fullName evidence="6">Large ribosomal subunit protein mL50</fullName>
    </recommendedName>
    <alternativeName>
        <fullName evidence="7">39S ribosomal protein L50, mitochondrial</fullName>
    </alternativeName>
</protein>
<dbReference type="InterPro" id="IPR018305">
    <property type="entry name" value="Ribosomal_m50"/>
</dbReference>
<evidence type="ECO:0000313" key="9">
    <source>
        <dbReference type="EMBL" id="CDW35887.1"/>
    </source>
</evidence>
<reference evidence="9" key="1">
    <citation type="submission" date="2014-05" db="EMBL/GenBank/DDBJ databases">
        <authorList>
            <person name="Chronopoulou M."/>
        </authorList>
    </citation>
    <scope>NUCLEOTIDE SEQUENCE</scope>
    <source>
        <tissue evidence="9">Whole organism</tissue>
    </source>
</reference>
<comment type="subcellular location">
    <subcellularLocation>
        <location evidence="1">Mitochondrion</location>
    </subcellularLocation>
</comment>
<evidence type="ECO:0000256" key="5">
    <source>
        <dbReference type="ARBA" id="ARBA00023274"/>
    </source>
</evidence>
<evidence type="ECO:0000256" key="4">
    <source>
        <dbReference type="ARBA" id="ARBA00023128"/>
    </source>
</evidence>
<organism evidence="9">
    <name type="scientific">Lepeophtheirus salmonis</name>
    <name type="common">Salmon louse</name>
    <name type="synonym">Caligus salmonis</name>
    <dbReference type="NCBI Taxonomy" id="72036"/>
    <lineage>
        <taxon>Eukaryota</taxon>
        <taxon>Metazoa</taxon>
        <taxon>Ecdysozoa</taxon>
        <taxon>Arthropoda</taxon>
        <taxon>Crustacea</taxon>
        <taxon>Multicrustacea</taxon>
        <taxon>Hexanauplia</taxon>
        <taxon>Copepoda</taxon>
        <taxon>Siphonostomatoida</taxon>
        <taxon>Caligidae</taxon>
        <taxon>Lepeophtheirus</taxon>
    </lineage>
</organism>
<dbReference type="PANTHER" id="PTHR31542:SF1">
    <property type="entry name" value="LARGE RIBOSOMAL SUBUNIT PROTEIN ML50"/>
    <property type="match status" value="1"/>
</dbReference>
<proteinExistence type="inferred from homology"/>
<evidence type="ECO:0000256" key="3">
    <source>
        <dbReference type="ARBA" id="ARBA00022980"/>
    </source>
</evidence>
<evidence type="ECO:0000256" key="1">
    <source>
        <dbReference type="ARBA" id="ARBA00004173"/>
    </source>
</evidence>
<dbReference type="EMBL" id="HACA01018526">
    <property type="protein sequence ID" value="CDW35887.1"/>
    <property type="molecule type" value="Transcribed_RNA"/>
</dbReference>
<evidence type="ECO:0000256" key="7">
    <source>
        <dbReference type="ARBA" id="ARBA00035398"/>
    </source>
</evidence>
<feature type="region of interest" description="Disordered" evidence="8">
    <location>
        <begin position="218"/>
        <end position="240"/>
    </location>
</feature>
<keyword evidence="3" id="KW-0689">Ribosomal protein</keyword>
<evidence type="ECO:0000256" key="6">
    <source>
        <dbReference type="ARBA" id="ARBA00035183"/>
    </source>
</evidence>
<accession>A0A0K2UD89</accession>
<evidence type="ECO:0000256" key="8">
    <source>
        <dbReference type="SAM" id="MobiDB-lite"/>
    </source>
</evidence>
<evidence type="ECO:0000256" key="2">
    <source>
        <dbReference type="ARBA" id="ARBA00008860"/>
    </source>
</evidence>
<keyword evidence="5" id="KW-0687">Ribonucleoprotein</keyword>
<dbReference type="Pfam" id="PF10501">
    <property type="entry name" value="Ribosomal_L50"/>
    <property type="match status" value="1"/>
</dbReference>
<dbReference type="OrthoDB" id="9939609at2759"/>
<dbReference type="AlphaFoldDB" id="A0A0K2UD89"/>
<comment type="similarity">
    <text evidence="2">Belongs to the mitochondrion-specific ribosomal protein mL50 family.</text>
</comment>
<keyword evidence="4" id="KW-0496">Mitochondrion</keyword>
<sequence>MNSLMKATWIPSRGLKSIPFIKPYYPPRKGTMRSEWRSKQNHVLPIQTMGPPAEFTKFDVGFDKALQFSSQVESLKTKGFRRHYKAYEPPQDIDALVLSTLNEVYTLPQSTVADQVSLNKDLVKKAELLESLAVKTNHRVPNSFLHFLTNGQHLLEFYRTPVDMKNYYDRLSSSSAELPKNIYIQKEAIRFDPSDDHPLHKVSAYPRSSTIIMNPESKRKFKGVRTKHSPFDDNTRELDE</sequence>
<feature type="compositionally biased region" description="Basic and acidic residues" evidence="8">
    <location>
        <begin position="229"/>
        <end position="240"/>
    </location>
</feature>
<name>A0A0K2UD89_LEPSM</name>
<dbReference type="GO" id="GO:0005762">
    <property type="term" value="C:mitochondrial large ribosomal subunit"/>
    <property type="evidence" value="ECO:0007669"/>
    <property type="project" value="TreeGrafter"/>
</dbReference>